<evidence type="ECO:0000256" key="1">
    <source>
        <dbReference type="SAM" id="SignalP"/>
    </source>
</evidence>
<comment type="caution">
    <text evidence="3">The sequence shown here is derived from an EMBL/GenBank/DDBJ whole genome shotgun (WGS) entry which is preliminary data.</text>
</comment>
<evidence type="ECO:0000313" key="5">
    <source>
        <dbReference type="Proteomes" id="UP000655994"/>
    </source>
</evidence>
<dbReference type="Proteomes" id="UP000655994">
    <property type="component" value="Unassembled WGS sequence"/>
</dbReference>
<keyword evidence="1" id="KW-0732">Signal</keyword>
<evidence type="ECO:0000313" key="2">
    <source>
        <dbReference type="EMBL" id="MBJ7265508.1"/>
    </source>
</evidence>
<evidence type="ECO:0000313" key="4">
    <source>
        <dbReference type="Proteomes" id="UP000621390"/>
    </source>
</evidence>
<gene>
    <name evidence="2" type="ORF">JHC10_00985</name>
    <name evidence="3" type="ORF">JHC11_12555</name>
</gene>
<dbReference type="RefSeq" id="WP_199493343.1">
    <property type="nucleotide sequence ID" value="NZ_JAEMOP010000009.1"/>
</dbReference>
<reference evidence="3 5" key="1">
    <citation type="submission" date="2020-09" db="EMBL/GenBank/DDBJ databases">
        <title>Draft Genomes of Bacterial Isolates from North Pond Shallow Sediments.</title>
        <authorList>
            <person name="Kiel Reese B."/>
            <person name="Mullis M."/>
            <person name="Weisend R.E."/>
        </authorList>
    </citation>
    <scope>NUCLEOTIDE SEQUENCE</scope>
    <source>
        <strain evidence="3">KJE-2</strain>
        <strain evidence="2 5">KJE-3</strain>
    </source>
</reference>
<dbReference type="Proteomes" id="UP000621390">
    <property type="component" value="Unassembled WGS sequence"/>
</dbReference>
<feature type="chain" id="PRO_5034947751" evidence="1">
    <location>
        <begin position="20"/>
        <end position="135"/>
    </location>
</feature>
<protein>
    <submittedName>
        <fullName evidence="3">Uncharacterized protein</fullName>
    </submittedName>
</protein>
<organism evidence="3 4">
    <name type="scientific">Idiomarina abyssalis</name>
    <dbReference type="NCBI Taxonomy" id="86102"/>
    <lineage>
        <taxon>Bacteria</taxon>
        <taxon>Pseudomonadati</taxon>
        <taxon>Pseudomonadota</taxon>
        <taxon>Gammaproteobacteria</taxon>
        <taxon>Alteromonadales</taxon>
        <taxon>Idiomarinaceae</taxon>
        <taxon>Idiomarina</taxon>
    </lineage>
</organism>
<name>A0A8I1KHH8_9GAMM</name>
<accession>A0A8I1KHH8</accession>
<dbReference type="AlphaFoldDB" id="A0A8I1KHH8"/>
<keyword evidence="5" id="KW-1185">Reference proteome</keyword>
<dbReference type="EMBL" id="JAEMOP010000009">
    <property type="protein sequence ID" value="MBJ7316818.1"/>
    <property type="molecule type" value="Genomic_DNA"/>
</dbReference>
<proteinExistence type="predicted"/>
<evidence type="ECO:0000313" key="3">
    <source>
        <dbReference type="EMBL" id="MBJ7316818.1"/>
    </source>
</evidence>
<feature type="signal peptide" evidence="1">
    <location>
        <begin position="1"/>
        <end position="19"/>
    </location>
</feature>
<dbReference type="EMBL" id="JAEMOS010000002">
    <property type="protein sequence ID" value="MBJ7265508.1"/>
    <property type="molecule type" value="Genomic_DNA"/>
</dbReference>
<sequence length="135" mass="14334">MKKTLLLLGALIAPLSIHAANDDIAQVLHVNSVDIAGNTVQLPVYRSTNGFNCMHFVTSSGAKGNSRTETQHVVSYTIGRVCGEPATLNGKAHVKGVSALKWESTGKGYGVHTLSTTNPGFLKGSIKEKLETVFL</sequence>